<sequence>MTSKNKFHNLVQNAVADAGESAGDNENFDLIRVQTETSSIKAANSEGFYKKKIGKNEYTFKRIIIPAIDVKNLVMSHPLNPRVQALLNKVSVGNLIRQISKSGAIQTPAVCLFDGEDGKYYALDGSRRKFSAVELGMDLPVEFSTDEISEEDIKLYIQSTDTSEKWSVFEKIKKVEGEYFAFVDAWRDENAFATWNDRLFVEVSEDINSVSNLSAYKKIWTELDYDIFASGDANKFTQADLTSFATLVRKLRVNNKNELDKVTNAINGAFEYVSDQFVDEWTPKMYFEALSAQLGIKSPKNPATEKNDLCVITDGEGEEFTVTYQQTPKGFRVNIPTKITNEDLLEKLKVFLIAELDN</sequence>
<organism evidence="1 2">
    <name type="scientific">Photobacterium kishitanii</name>
    <dbReference type="NCBI Taxonomy" id="318456"/>
    <lineage>
        <taxon>Bacteria</taxon>
        <taxon>Pseudomonadati</taxon>
        <taxon>Pseudomonadota</taxon>
        <taxon>Gammaproteobacteria</taxon>
        <taxon>Vibrionales</taxon>
        <taxon>Vibrionaceae</taxon>
        <taxon>Photobacterium</taxon>
    </lineage>
</organism>
<reference evidence="1 2" key="1">
    <citation type="submission" date="2018-01" db="EMBL/GenBank/DDBJ databases">
        <title>Whole genome sequencing of Histamine producing bacteria.</title>
        <authorList>
            <person name="Butler K."/>
        </authorList>
    </citation>
    <scope>NUCLEOTIDE SEQUENCE [LARGE SCALE GENOMIC DNA]</scope>
    <source>
        <strain evidence="1 2">FS-7.2</strain>
    </source>
</reference>
<evidence type="ECO:0000313" key="2">
    <source>
        <dbReference type="Proteomes" id="UP000241426"/>
    </source>
</evidence>
<evidence type="ECO:0000313" key="1">
    <source>
        <dbReference type="EMBL" id="PSV01164.1"/>
    </source>
</evidence>
<accession>A0A2T3KN16</accession>
<dbReference type="AlphaFoldDB" id="A0A2T3KN16"/>
<dbReference type="InterPro" id="IPR036086">
    <property type="entry name" value="ParB/Sulfiredoxin_sf"/>
</dbReference>
<gene>
    <name evidence="1" type="ORF">C9J27_03835</name>
</gene>
<protein>
    <recommendedName>
        <fullName evidence="3">ParB/Sulfiredoxin domain-containing protein</fullName>
    </recommendedName>
</protein>
<dbReference type="EMBL" id="PYNF01000002">
    <property type="protein sequence ID" value="PSV01164.1"/>
    <property type="molecule type" value="Genomic_DNA"/>
</dbReference>
<dbReference type="RefSeq" id="WP_107288891.1">
    <property type="nucleotide sequence ID" value="NZ_PYNF01000002.1"/>
</dbReference>
<name>A0A2T3KN16_9GAMM</name>
<proteinExistence type="predicted"/>
<dbReference type="Proteomes" id="UP000241426">
    <property type="component" value="Unassembled WGS sequence"/>
</dbReference>
<comment type="caution">
    <text evidence="1">The sequence shown here is derived from an EMBL/GenBank/DDBJ whole genome shotgun (WGS) entry which is preliminary data.</text>
</comment>
<evidence type="ECO:0008006" key="3">
    <source>
        <dbReference type="Google" id="ProtNLM"/>
    </source>
</evidence>
<dbReference type="SUPFAM" id="SSF110849">
    <property type="entry name" value="ParB/Sulfiredoxin"/>
    <property type="match status" value="1"/>
</dbReference>